<accession>A0ABQ6HMI3</accession>
<evidence type="ECO:0000259" key="1">
    <source>
        <dbReference type="SMART" id="SM00903"/>
    </source>
</evidence>
<sequence>MSEDPSDLLMSSADPPLIVVTTVAGGARAGCLVGFHGQASIEPKHYAVWLSKANHTYRVALGATHLGVHFLGAGDLPLAERFGTTSGEDVDKFAGLEVTEGPGGLPLLAALPHRLVGRRSALLDVGGDHVCLPLKVESAESPGTLTPLRLHDAAHLIPGHEADERSVGADG</sequence>
<reference evidence="3" key="1">
    <citation type="journal article" date="2019" name="Int. J. Syst. Evol. Microbiol.">
        <title>The Global Catalogue of Microorganisms (GCM) 10K type strain sequencing project: providing services to taxonomists for standard genome sequencing and annotation.</title>
        <authorList>
            <consortium name="The Broad Institute Genomics Platform"/>
            <consortium name="The Broad Institute Genome Sequencing Center for Infectious Disease"/>
            <person name="Wu L."/>
            <person name="Ma J."/>
        </authorList>
    </citation>
    <scope>NUCLEOTIDE SEQUENCE [LARGE SCALE GENOMIC DNA]</scope>
    <source>
        <strain evidence="3">NBRC 105830</strain>
    </source>
</reference>
<gene>
    <name evidence="2" type="ORF">GCM10025862_16320</name>
</gene>
<dbReference type="EMBL" id="BSUJ01000001">
    <property type="protein sequence ID" value="GMA19611.1"/>
    <property type="molecule type" value="Genomic_DNA"/>
</dbReference>
<dbReference type="Pfam" id="PF01613">
    <property type="entry name" value="Flavin_Reduct"/>
    <property type="match status" value="1"/>
</dbReference>
<protein>
    <submittedName>
        <fullName evidence="2">Oxidoreductase</fullName>
    </submittedName>
</protein>
<dbReference type="SUPFAM" id="SSF50475">
    <property type="entry name" value="FMN-binding split barrel"/>
    <property type="match status" value="1"/>
</dbReference>
<dbReference type="SMART" id="SM00903">
    <property type="entry name" value="Flavin_Reduct"/>
    <property type="match status" value="1"/>
</dbReference>
<dbReference type="RefSeq" id="WP_241445240.1">
    <property type="nucleotide sequence ID" value="NZ_BSUJ01000001.1"/>
</dbReference>
<dbReference type="InterPro" id="IPR012349">
    <property type="entry name" value="Split_barrel_FMN-bd"/>
</dbReference>
<dbReference type="Gene3D" id="2.30.110.10">
    <property type="entry name" value="Electron Transport, Fmn-binding Protein, Chain A"/>
    <property type="match status" value="1"/>
</dbReference>
<comment type="caution">
    <text evidence="2">The sequence shown here is derived from an EMBL/GenBank/DDBJ whole genome shotgun (WGS) entry which is preliminary data.</text>
</comment>
<keyword evidence="3" id="KW-1185">Reference proteome</keyword>
<dbReference type="Proteomes" id="UP001157109">
    <property type="component" value="Unassembled WGS sequence"/>
</dbReference>
<evidence type="ECO:0000313" key="2">
    <source>
        <dbReference type="EMBL" id="GMA19611.1"/>
    </source>
</evidence>
<feature type="domain" description="Flavin reductase like" evidence="1">
    <location>
        <begin position="10"/>
        <end position="157"/>
    </location>
</feature>
<dbReference type="InterPro" id="IPR002563">
    <property type="entry name" value="Flavin_Rdtase-like_dom"/>
</dbReference>
<evidence type="ECO:0000313" key="3">
    <source>
        <dbReference type="Proteomes" id="UP001157109"/>
    </source>
</evidence>
<proteinExistence type="predicted"/>
<organism evidence="2 3">
    <name type="scientific">Arsenicicoccus piscis</name>
    <dbReference type="NCBI Taxonomy" id="673954"/>
    <lineage>
        <taxon>Bacteria</taxon>
        <taxon>Bacillati</taxon>
        <taxon>Actinomycetota</taxon>
        <taxon>Actinomycetes</taxon>
        <taxon>Micrococcales</taxon>
        <taxon>Intrasporangiaceae</taxon>
        <taxon>Arsenicicoccus</taxon>
    </lineage>
</organism>
<name>A0ABQ6HMI3_9MICO</name>